<dbReference type="InterPro" id="IPR009331">
    <property type="entry name" value="Oligogalacturonate-sp_porin"/>
</dbReference>
<keyword evidence="4" id="KW-1185">Reference proteome</keyword>
<reference evidence="3" key="1">
    <citation type="submission" date="2021-12" db="EMBL/GenBank/DDBJ databases">
        <authorList>
            <person name="Rodrigo-Torres L."/>
            <person name="Arahal R. D."/>
            <person name="Lucena T."/>
        </authorList>
    </citation>
    <scope>NUCLEOTIDE SEQUENCE</scope>
    <source>
        <strain evidence="3">CECT 8226</strain>
    </source>
</reference>
<feature type="chain" id="PRO_5047042020" description="Porin" evidence="2">
    <location>
        <begin position="23"/>
        <end position="242"/>
    </location>
</feature>
<dbReference type="EMBL" id="CAKLCM010000003">
    <property type="protein sequence ID" value="CAH0528725.1"/>
    <property type="molecule type" value="Genomic_DNA"/>
</dbReference>
<protein>
    <recommendedName>
        <fullName evidence="5">Porin</fullName>
    </recommendedName>
</protein>
<dbReference type="Gene3D" id="2.40.160.40">
    <property type="entry name" value="monomeric porin ompg"/>
    <property type="match status" value="1"/>
</dbReference>
<evidence type="ECO:0000313" key="4">
    <source>
        <dbReference type="Proteomes" id="UP000838160"/>
    </source>
</evidence>
<dbReference type="Proteomes" id="UP000838160">
    <property type="component" value="Unassembled WGS sequence"/>
</dbReference>
<dbReference type="PANTHER" id="PTHR38105:SF5">
    <property type="entry name" value="OUTER MEMBRANE PROTEIN"/>
    <property type="match status" value="1"/>
</dbReference>
<keyword evidence="1 2" id="KW-0732">Signal</keyword>
<proteinExistence type="predicted"/>
<dbReference type="InterPro" id="IPR053713">
    <property type="entry name" value="Bact_OM_Channel_sf"/>
</dbReference>
<name>A0ABN8DI46_9VIBR</name>
<feature type="signal peptide" evidence="2">
    <location>
        <begin position="1"/>
        <end position="22"/>
    </location>
</feature>
<dbReference type="Pfam" id="PF06178">
    <property type="entry name" value="KdgM"/>
    <property type="match status" value="1"/>
</dbReference>
<evidence type="ECO:0000313" key="3">
    <source>
        <dbReference type="EMBL" id="CAH0528725.1"/>
    </source>
</evidence>
<comment type="caution">
    <text evidence="3">The sequence shown here is derived from an EMBL/GenBank/DDBJ whole genome shotgun (WGS) entry which is preliminary data.</text>
</comment>
<accession>A0ABN8DI46</accession>
<evidence type="ECO:0008006" key="5">
    <source>
        <dbReference type="Google" id="ProtNLM"/>
    </source>
</evidence>
<sequence length="242" mass="28122">MSTLKNLSVVLITSLATSAASAAYLDVRQGYTSETSEYETRIKLGGSFDNHFFSVEANNQGKPFSDWSRGDNEVEYGYNFQVNKNWSIQPSLPINFDDNKRTFKPQVMFTRAFDNGVTAKFRYRHEFENYVDGESVTGRDGKEHTHLDRSKLTAWIAYDWKDFYFELEGNWAEDYVHNDWWSGNGHNGQYDWDYNLVVAYQPQDWSVKPYFEFGNVACISDEGDCDGSTREERFRVGVTYNF</sequence>
<evidence type="ECO:0000256" key="2">
    <source>
        <dbReference type="SAM" id="SignalP"/>
    </source>
</evidence>
<gene>
    <name evidence="3" type="ORF">VHP8226_02751</name>
</gene>
<evidence type="ECO:0000256" key="1">
    <source>
        <dbReference type="ARBA" id="ARBA00022729"/>
    </source>
</evidence>
<dbReference type="PANTHER" id="PTHR38105">
    <property type="entry name" value="OUTER MEMBRANE PROTEIN-RELATED-RELATED"/>
    <property type="match status" value="1"/>
</dbReference>
<dbReference type="RefSeq" id="WP_237485633.1">
    <property type="nucleotide sequence ID" value="NZ_CAKLCM010000003.1"/>
</dbReference>
<organism evidence="3 4">
    <name type="scientific">Vibrio hippocampi</name>
    <dbReference type="NCBI Taxonomy" id="654686"/>
    <lineage>
        <taxon>Bacteria</taxon>
        <taxon>Pseudomonadati</taxon>
        <taxon>Pseudomonadota</taxon>
        <taxon>Gammaproteobacteria</taxon>
        <taxon>Vibrionales</taxon>
        <taxon>Vibrionaceae</taxon>
        <taxon>Vibrio</taxon>
    </lineage>
</organism>